<dbReference type="Proteomes" id="UP000006729">
    <property type="component" value="Chromosome 4"/>
</dbReference>
<dbReference type="EMBL" id="CM009293">
    <property type="protein sequence ID" value="PNT41325.1"/>
    <property type="molecule type" value="Genomic_DNA"/>
</dbReference>
<name>B9H0L8_POPTR</name>
<dbReference type="AlphaFoldDB" id="B9H0L8"/>
<reference evidence="1 2" key="1">
    <citation type="journal article" date="2006" name="Science">
        <title>The genome of black cottonwood, Populus trichocarpa (Torr. &amp; Gray).</title>
        <authorList>
            <person name="Tuskan G.A."/>
            <person name="Difazio S."/>
            <person name="Jansson S."/>
            <person name="Bohlmann J."/>
            <person name="Grigoriev I."/>
            <person name="Hellsten U."/>
            <person name="Putnam N."/>
            <person name="Ralph S."/>
            <person name="Rombauts S."/>
            <person name="Salamov A."/>
            <person name="Schein J."/>
            <person name="Sterck L."/>
            <person name="Aerts A."/>
            <person name="Bhalerao R.R."/>
            <person name="Bhalerao R.P."/>
            <person name="Blaudez D."/>
            <person name="Boerjan W."/>
            <person name="Brun A."/>
            <person name="Brunner A."/>
            <person name="Busov V."/>
            <person name="Campbell M."/>
            <person name="Carlson J."/>
            <person name="Chalot M."/>
            <person name="Chapman J."/>
            <person name="Chen G.L."/>
            <person name="Cooper D."/>
            <person name="Coutinho P.M."/>
            <person name="Couturier J."/>
            <person name="Covert S."/>
            <person name="Cronk Q."/>
            <person name="Cunningham R."/>
            <person name="Davis J."/>
            <person name="Degroeve S."/>
            <person name="Dejardin A."/>
            <person name="Depamphilis C."/>
            <person name="Detter J."/>
            <person name="Dirks B."/>
            <person name="Dubchak I."/>
            <person name="Duplessis S."/>
            <person name="Ehlting J."/>
            <person name="Ellis B."/>
            <person name="Gendler K."/>
            <person name="Goodstein D."/>
            <person name="Gribskov M."/>
            <person name="Grimwood J."/>
            <person name="Groover A."/>
            <person name="Gunter L."/>
            <person name="Hamberger B."/>
            <person name="Heinze B."/>
            <person name="Helariutta Y."/>
            <person name="Henrissat B."/>
            <person name="Holligan D."/>
            <person name="Holt R."/>
            <person name="Huang W."/>
            <person name="Islam-Faridi N."/>
            <person name="Jones S."/>
            <person name="Jones-Rhoades M."/>
            <person name="Jorgensen R."/>
            <person name="Joshi C."/>
            <person name="Kangasjarvi J."/>
            <person name="Karlsson J."/>
            <person name="Kelleher C."/>
            <person name="Kirkpatrick R."/>
            <person name="Kirst M."/>
            <person name="Kohler A."/>
            <person name="Kalluri U."/>
            <person name="Larimer F."/>
            <person name="Leebens-Mack J."/>
            <person name="Leple J.C."/>
            <person name="Locascio P."/>
            <person name="Lou Y."/>
            <person name="Lucas S."/>
            <person name="Martin F."/>
            <person name="Montanini B."/>
            <person name="Napoli C."/>
            <person name="Nelson D.R."/>
            <person name="Nelson C."/>
            <person name="Nieminen K."/>
            <person name="Nilsson O."/>
            <person name="Pereda V."/>
            <person name="Peter G."/>
            <person name="Philippe R."/>
            <person name="Pilate G."/>
            <person name="Poliakov A."/>
            <person name="Razumovskaya J."/>
            <person name="Richardson P."/>
            <person name="Rinaldi C."/>
            <person name="Ritland K."/>
            <person name="Rouze P."/>
            <person name="Ryaboy D."/>
            <person name="Schmutz J."/>
            <person name="Schrader J."/>
            <person name="Segerman B."/>
            <person name="Shin H."/>
            <person name="Siddiqui A."/>
            <person name="Sterky F."/>
            <person name="Terry A."/>
            <person name="Tsai C.J."/>
            <person name="Uberbacher E."/>
            <person name="Unneberg P."/>
            <person name="Vahala J."/>
            <person name="Wall K."/>
            <person name="Wessler S."/>
            <person name="Yang G."/>
            <person name="Yin T."/>
            <person name="Douglas C."/>
            <person name="Marra M."/>
            <person name="Sandberg G."/>
            <person name="Van de Peer Y."/>
            <person name="Rokhsar D."/>
        </authorList>
    </citation>
    <scope>NUCLEOTIDE SEQUENCE [LARGE SCALE GENOMIC DNA]</scope>
    <source>
        <strain evidence="2">cv. Nisqually</strain>
        <strain evidence="1">Nisqually-1</strain>
    </source>
</reference>
<dbReference type="STRING" id="3694.B9H0L8"/>
<organism evidence="1 2">
    <name type="scientific">Populus trichocarpa</name>
    <name type="common">Western balsam poplar</name>
    <name type="synonym">Populus balsamifera subsp. trichocarpa</name>
    <dbReference type="NCBI Taxonomy" id="3694"/>
    <lineage>
        <taxon>Eukaryota</taxon>
        <taxon>Viridiplantae</taxon>
        <taxon>Streptophyta</taxon>
        <taxon>Embryophyta</taxon>
        <taxon>Tracheophyta</taxon>
        <taxon>Spermatophyta</taxon>
        <taxon>Magnoliopsida</taxon>
        <taxon>eudicotyledons</taxon>
        <taxon>Gunneridae</taxon>
        <taxon>Pentapetalae</taxon>
        <taxon>rosids</taxon>
        <taxon>fabids</taxon>
        <taxon>Malpighiales</taxon>
        <taxon>Salicaceae</taxon>
        <taxon>Saliceae</taxon>
        <taxon>Populus</taxon>
    </lineage>
</organism>
<dbReference type="HOGENOM" id="CLU_2835947_0_0_1"/>
<proteinExistence type="predicted"/>
<gene>
    <name evidence="1" type="ORF">POPTR_004G150100</name>
</gene>
<keyword evidence="2" id="KW-1185">Reference proteome</keyword>
<dbReference type="EMBL" id="CM009293">
    <property type="protein sequence ID" value="PNT41324.1"/>
    <property type="molecule type" value="Genomic_DNA"/>
</dbReference>
<reference evidence="1" key="2">
    <citation type="submission" date="2017-07" db="EMBL/GenBank/DDBJ databases">
        <title>WGS assembly of Populus trichocarpa.</title>
        <authorList>
            <person name="Tuskan G."/>
            <person name="Difazio S."/>
            <person name="Jansson S."/>
            <person name="Bohlmann J."/>
            <person name="Grigoriev I."/>
            <person name="Hellsten U."/>
            <person name="Putnam N."/>
            <person name="Ralph S."/>
            <person name="Rombauts S."/>
            <person name="Salamov A."/>
            <person name="Schein J."/>
            <person name="Sterck L."/>
            <person name="Aerts A."/>
            <person name="Bhalerao R."/>
            <person name="Bhalerao R."/>
            <person name="Blaudez D."/>
            <person name="Boerjan W."/>
            <person name="Brun A."/>
            <person name="Brunner A."/>
            <person name="Busov V."/>
            <person name="Campbell M."/>
            <person name="Carlson J."/>
            <person name="Chalot M."/>
            <person name="Chapman J."/>
            <person name="Chen G."/>
            <person name="Cooper D."/>
            <person name="Coutinho P."/>
            <person name="Couturier J."/>
            <person name="Covert S."/>
            <person name="Cronk Q."/>
            <person name="Cunningham R."/>
            <person name="Davis J."/>
            <person name="Degroeve S."/>
            <person name="Dejardin A."/>
            <person name="Depamphilis C."/>
            <person name="Detter J."/>
            <person name="Dirks B."/>
            <person name="Dubchak I."/>
            <person name="Duplessis S."/>
            <person name="Ehlting J."/>
            <person name="Ellis B."/>
            <person name="Gendler K."/>
            <person name="Goodstein D."/>
            <person name="Gribskov M."/>
            <person name="Grimwood J."/>
            <person name="Groover A."/>
            <person name="Gunter L."/>
            <person name="Hamberger B."/>
            <person name="Heinze B."/>
            <person name="Helariutta Y."/>
            <person name="Henrissat B."/>
            <person name="Holligan D."/>
            <person name="Holt R."/>
            <person name="Huang W."/>
            <person name="Islam-Faridi N."/>
            <person name="Jones S."/>
            <person name="Jones-Rhoades M."/>
            <person name="Jorgensen R."/>
            <person name="Joshi C."/>
            <person name="Kangasjarvi J."/>
            <person name="Karlsson J."/>
            <person name="Kelleher C."/>
            <person name="Kirkpatrick R."/>
            <person name="Kirst M."/>
            <person name="Kohler A."/>
            <person name="Kalluri U."/>
            <person name="Larimer F."/>
            <person name="Leebens-Mack J."/>
            <person name="Leple J."/>
            <person name="Locascio P."/>
            <person name="Lou Y."/>
            <person name="Lucas S."/>
            <person name="Martin F."/>
            <person name="Montanini B."/>
            <person name="Napoli C."/>
            <person name="Nelson D."/>
            <person name="Nelson C."/>
            <person name="Nieminen K."/>
            <person name="Nilsson O."/>
            <person name="Pereda V."/>
            <person name="Peter G."/>
            <person name="Philippe R."/>
            <person name="Pilate G."/>
            <person name="Poliakov A."/>
            <person name="Razumovskaya J."/>
            <person name="Richardson P."/>
            <person name="Rinaldi C."/>
            <person name="Ritland K."/>
            <person name="Rouze P."/>
            <person name="Ryaboy D."/>
            <person name="Schmutz J."/>
            <person name="Schrader J."/>
            <person name="Segerman B."/>
            <person name="Shin H."/>
            <person name="Siddiqui A."/>
            <person name="Sterky F."/>
            <person name="Terry A."/>
            <person name="Tsai C."/>
            <person name="Uberbacher E."/>
            <person name="Unneberg P."/>
            <person name="Vahala J."/>
            <person name="Wall K."/>
            <person name="Wessler S."/>
            <person name="Yang G."/>
            <person name="Yin T."/>
            <person name="Douglas C."/>
            <person name="Marra M."/>
            <person name="Sandberg G."/>
            <person name="Van De Peer Y."/>
            <person name="Rokhsar D."/>
        </authorList>
    </citation>
    <scope>NUCLEOTIDE SEQUENCE</scope>
    <source>
        <strain evidence="1">Nisqually-1</strain>
    </source>
</reference>
<dbReference type="eggNOG" id="KOG1815">
    <property type="taxonomic scope" value="Eukaryota"/>
</dbReference>
<sequence length="66" mass="7496">MELLSLKEHRAQTLLIRYQLDVEKLLAVLVEKGKSFLFTEAVVTVFEHLDNDVPLISSSTITCDYA</sequence>
<dbReference type="InParanoid" id="B9H0L8"/>
<evidence type="ECO:0000313" key="2">
    <source>
        <dbReference type="Proteomes" id="UP000006729"/>
    </source>
</evidence>
<evidence type="ECO:0000313" key="1">
    <source>
        <dbReference type="EMBL" id="PNT41325.1"/>
    </source>
</evidence>
<protein>
    <submittedName>
        <fullName evidence="1">Uncharacterized protein</fullName>
    </submittedName>
</protein>
<accession>B9H0L8</accession>